<dbReference type="InterPro" id="IPR015424">
    <property type="entry name" value="PyrdxlP-dep_Trfase"/>
</dbReference>
<dbReference type="NCBIfam" id="TIGR01141">
    <property type="entry name" value="hisC"/>
    <property type="match status" value="1"/>
</dbReference>
<evidence type="ECO:0000259" key="10">
    <source>
        <dbReference type="Pfam" id="PF00155"/>
    </source>
</evidence>
<evidence type="ECO:0000256" key="8">
    <source>
        <dbReference type="ARBA" id="ARBA00047481"/>
    </source>
</evidence>
<dbReference type="EC" id="2.6.1.9" evidence="9"/>
<comment type="similarity">
    <text evidence="3 9">Belongs to the class-II pyridoxal-phosphate-dependent aminotransferase family. Histidinol-phosphate aminotransferase subfamily.</text>
</comment>
<dbReference type="HAMAP" id="MF_01023">
    <property type="entry name" value="HisC_aminotrans_2"/>
    <property type="match status" value="1"/>
</dbReference>
<proteinExistence type="inferred from homology"/>
<evidence type="ECO:0000256" key="3">
    <source>
        <dbReference type="ARBA" id="ARBA00007970"/>
    </source>
</evidence>
<evidence type="ECO:0000313" key="12">
    <source>
        <dbReference type="Proteomes" id="UP001595444"/>
    </source>
</evidence>
<evidence type="ECO:0000313" key="11">
    <source>
        <dbReference type="EMBL" id="MFC3050452.1"/>
    </source>
</evidence>
<comment type="subunit">
    <text evidence="4 9">Homodimer.</text>
</comment>
<accession>A0ABV7D0W5</accession>
<evidence type="ECO:0000256" key="5">
    <source>
        <dbReference type="ARBA" id="ARBA00022576"/>
    </source>
</evidence>
<dbReference type="InterPro" id="IPR005861">
    <property type="entry name" value="HisP_aminotrans"/>
</dbReference>
<dbReference type="Proteomes" id="UP001595444">
    <property type="component" value="Unassembled WGS sequence"/>
</dbReference>
<dbReference type="PANTHER" id="PTHR43643">
    <property type="entry name" value="HISTIDINOL-PHOSPHATE AMINOTRANSFERASE 2"/>
    <property type="match status" value="1"/>
</dbReference>
<dbReference type="EMBL" id="JBHRSL010000001">
    <property type="protein sequence ID" value="MFC3050452.1"/>
    <property type="molecule type" value="Genomic_DNA"/>
</dbReference>
<dbReference type="InterPro" id="IPR050106">
    <property type="entry name" value="HistidinolP_aminotransfase"/>
</dbReference>
<dbReference type="PANTHER" id="PTHR43643:SF3">
    <property type="entry name" value="HISTIDINOL-PHOSPHATE AMINOTRANSFERASE"/>
    <property type="match status" value="1"/>
</dbReference>
<dbReference type="InterPro" id="IPR004839">
    <property type="entry name" value="Aminotransferase_I/II_large"/>
</dbReference>
<feature type="domain" description="Aminotransferase class I/classII large" evidence="10">
    <location>
        <begin position="29"/>
        <end position="351"/>
    </location>
</feature>
<dbReference type="GO" id="GO:0004400">
    <property type="term" value="F:histidinol-phosphate transaminase activity"/>
    <property type="evidence" value="ECO:0007669"/>
    <property type="project" value="UniProtKB-EC"/>
</dbReference>
<dbReference type="Gene3D" id="3.40.640.10">
    <property type="entry name" value="Type I PLP-dependent aspartate aminotransferase-like (Major domain)"/>
    <property type="match status" value="1"/>
</dbReference>
<protein>
    <recommendedName>
        <fullName evidence="9">Histidinol-phosphate aminotransferase</fullName>
        <ecNumber evidence="9">2.6.1.9</ecNumber>
    </recommendedName>
    <alternativeName>
        <fullName evidence="9">Imidazole acetol-phosphate transaminase</fullName>
    </alternativeName>
</protein>
<organism evidence="11 12">
    <name type="scientific">Kordiimonas pumila</name>
    <dbReference type="NCBI Taxonomy" id="2161677"/>
    <lineage>
        <taxon>Bacteria</taxon>
        <taxon>Pseudomonadati</taxon>
        <taxon>Pseudomonadota</taxon>
        <taxon>Alphaproteobacteria</taxon>
        <taxon>Kordiimonadales</taxon>
        <taxon>Kordiimonadaceae</taxon>
        <taxon>Kordiimonas</taxon>
    </lineage>
</organism>
<evidence type="ECO:0000256" key="9">
    <source>
        <dbReference type="HAMAP-Rule" id="MF_01023"/>
    </source>
</evidence>
<comment type="pathway">
    <text evidence="2 9">Amino-acid biosynthesis; L-histidine biosynthesis; L-histidine from 5-phospho-alpha-D-ribose 1-diphosphate: step 7/9.</text>
</comment>
<evidence type="ECO:0000256" key="4">
    <source>
        <dbReference type="ARBA" id="ARBA00011738"/>
    </source>
</evidence>
<keyword evidence="5 9" id="KW-0032">Aminotransferase</keyword>
<keyword evidence="6 9" id="KW-0808">Transferase</keyword>
<comment type="cofactor">
    <cofactor evidence="1 9">
        <name>pyridoxal 5'-phosphate</name>
        <dbReference type="ChEBI" id="CHEBI:597326"/>
    </cofactor>
</comment>
<dbReference type="InterPro" id="IPR015421">
    <property type="entry name" value="PyrdxlP-dep_Trfase_major"/>
</dbReference>
<comment type="caution">
    <text evidence="11">The sequence shown here is derived from an EMBL/GenBank/DDBJ whole genome shotgun (WGS) entry which is preliminary data.</text>
</comment>
<dbReference type="RefSeq" id="WP_194214836.1">
    <property type="nucleotide sequence ID" value="NZ_CP061205.1"/>
</dbReference>
<evidence type="ECO:0000256" key="1">
    <source>
        <dbReference type="ARBA" id="ARBA00001933"/>
    </source>
</evidence>
<evidence type="ECO:0000256" key="2">
    <source>
        <dbReference type="ARBA" id="ARBA00005011"/>
    </source>
</evidence>
<dbReference type="Gene3D" id="3.90.1150.10">
    <property type="entry name" value="Aspartate Aminotransferase, domain 1"/>
    <property type="match status" value="1"/>
</dbReference>
<name>A0ABV7D0W5_9PROT</name>
<reference evidence="12" key="1">
    <citation type="journal article" date="2019" name="Int. J. Syst. Evol. Microbiol.">
        <title>The Global Catalogue of Microorganisms (GCM) 10K type strain sequencing project: providing services to taxonomists for standard genome sequencing and annotation.</title>
        <authorList>
            <consortium name="The Broad Institute Genomics Platform"/>
            <consortium name="The Broad Institute Genome Sequencing Center for Infectious Disease"/>
            <person name="Wu L."/>
            <person name="Ma J."/>
        </authorList>
    </citation>
    <scope>NUCLEOTIDE SEQUENCE [LARGE SCALE GENOMIC DNA]</scope>
    <source>
        <strain evidence="12">KCTC 62164</strain>
    </source>
</reference>
<gene>
    <name evidence="9 11" type="primary">hisC</name>
    <name evidence="11" type="ORF">ACFOKA_00890</name>
</gene>
<dbReference type="InterPro" id="IPR015422">
    <property type="entry name" value="PyrdxlP-dep_Trfase_small"/>
</dbReference>
<dbReference type="Pfam" id="PF00155">
    <property type="entry name" value="Aminotran_1_2"/>
    <property type="match status" value="1"/>
</dbReference>
<sequence length="360" mass="38686">MAAPKAHDWVLEMAPYVPGQSKVEGIDNPVKLSSNESAFGPSPHALTAFQATTEQLLRYPDANSVDLRAAIARVHSIDAEKIICGTGSDEILTLLIHTFAGPGDEVIFSDYGFSVYPIQTRAAGATGVSVPNKNWAADVDGILAAVTPKTKLVFIDNPNNPTGAYVPWGEIERLHAGLPENVLLVLDAAYGECATADDYSAGETLVEKHENVIMTRTFSKMYALAGLRIGWAYGPDAVIDVLNRIRMPFNVCVPGHPAAIAAVEDQAHLAASVAFNAKWRDWLTAELKALGLGVVESQTNFVLVEFPSGNLCAEACNAFLLENGYIVRALSFLPDHLRISIGTEEQTKGVLALIKEFLGK</sequence>
<evidence type="ECO:0000256" key="7">
    <source>
        <dbReference type="ARBA" id="ARBA00022898"/>
    </source>
</evidence>
<comment type="catalytic activity">
    <reaction evidence="8 9">
        <text>L-histidinol phosphate + 2-oxoglutarate = 3-(imidazol-4-yl)-2-oxopropyl phosphate + L-glutamate</text>
        <dbReference type="Rhea" id="RHEA:23744"/>
        <dbReference type="ChEBI" id="CHEBI:16810"/>
        <dbReference type="ChEBI" id="CHEBI:29985"/>
        <dbReference type="ChEBI" id="CHEBI:57766"/>
        <dbReference type="ChEBI" id="CHEBI:57980"/>
        <dbReference type="EC" id="2.6.1.9"/>
    </reaction>
</comment>
<feature type="modified residue" description="N6-(pyridoxal phosphate)lysine" evidence="9">
    <location>
        <position position="220"/>
    </location>
</feature>
<dbReference type="SUPFAM" id="SSF53383">
    <property type="entry name" value="PLP-dependent transferases"/>
    <property type="match status" value="1"/>
</dbReference>
<keyword evidence="7 9" id="KW-0663">Pyridoxal phosphate</keyword>
<evidence type="ECO:0000256" key="6">
    <source>
        <dbReference type="ARBA" id="ARBA00022679"/>
    </source>
</evidence>
<dbReference type="CDD" id="cd00609">
    <property type="entry name" value="AAT_like"/>
    <property type="match status" value="1"/>
</dbReference>
<keyword evidence="9" id="KW-0028">Amino-acid biosynthesis</keyword>
<keyword evidence="9" id="KW-0368">Histidine biosynthesis</keyword>
<keyword evidence="12" id="KW-1185">Reference proteome</keyword>